<sequence length="407" mass="44637">MSVDTCHPAADDVTKYLHGNKTLRISLLPEQLPFVVMPSPRRKLQRPLTGAPAEIFHCLRSISDAKGLDVYVEHDESTRDCLSQMSSTLQASAARTPSIDYRLVYDNGVHAVVNCWSEYPCIGEGACPSWNPFAKEQPPGYAEAVQQTAPSRRKGIIDDATVEPGALHLCPSAPTPFPVGKKNCLSPAERDTSRDIELLPSIFDGEELLSPTEVYPTQEIDKGGAYFASLPGPASVRLEGERVQVPASSEASSDARRLSPSCVIVSESDLFPAFSDGHIGVQSAPRAEPEPPLFSVRMPLYDISQWLLYALKLRPDAHEEFRPQLLQMGLSARVGDLNTFEAQRDSCTQRLICIAAEAKVSNEAARMASNDAIKGNPWPADLDDQVEYVRRWLGANIRRNADLLSLV</sequence>
<name>A0ABQ8GEV8_9PEZI</name>
<reference evidence="1 2" key="1">
    <citation type="journal article" date="2021" name="Nat. Commun.">
        <title>Genetic determinants of endophytism in the Arabidopsis root mycobiome.</title>
        <authorList>
            <person name="Mesny F."/>
            <person name="Miyauchi S."/>
            <person name="Thiergart T."/>
            <person name="Pickel B."/>
            <person name="Atanasova L."/>
            <person name="Karlsson M."/>
            <person name="Huettel B."/>
            <person name="Barry K.W."/>
            <person name="Haridas S."/>
            <person name="Chen C."/>
            <person name="Bauer D."/>
            <person name="Andreopoulos W."/>
            <person name="Pangilinan J."/>
            <person name="LaButti K."/>
            <person name="Riley R."/>
            <person name="Lipzen A."/>
            <person name="Clum A."/>
            <person name="Drula E."/>
            <person name="Henrissat B."/>
            <person name="Kohler A."/>
            <person name="Grigoriev I.V."/>
            <person name="Martin F.M."/>
            <person name="Hacquard S."/>
        </authorList>
    </citation>
    <scope>NUCLEOTIDE SEQUENCE [LARGE SCALE GENOMIC DNA]</scope>
    <source>
        <strain evidence="1 2">MPI-SDFR-AT-0080</strain>
    </source>
</reference>
<dbReference type="EMBL" id="JAGTJR010000010">
    <property type="protein sequence ID" value="KAH7053486.1"/>
    <property type="molecule type" value="Genomic_DNA"/>
</dbReference>
<evidence type="ECO:0000313" key="2">
    <source>
        <dbReference type="Proteomes" id="UP000774617"/>
    </source>
</evidence>
<proteinExistence type="predicted"/>
<evidence type="ECO:0000313" key="1">
    <source>
        <dbReference type="EMBL" id="KAH7053486.1"/>
    </source>
</evidence>
<comment type="caution">
    <text evidence="1">The sequence shown here is derived from an EMBL/GenBank/DDBJ whole genome shotgun (WGS) entry which is preliminary data.</text>
</comment>
<keyword evidence="2" id="KW-1185">Reference proteome</keyword>
<organism evidence="1 2">
    <name type="scientific">Macrophomina phaseolina</name>
    <dbReference type="NCBI Taxonomy" id="35725"/>
    <lineage>
        <taxon>Eukaryota</taxon>
        <taxon>Fungi</taxon>
        <taxon>Dikarya</taxon>
        <taxon>Ascomycota</taxon>
        <taxon>Pezizomycotina</taxon>
        <taxon>Dothideomycetes</taxon>
        <taxon>Dothideomycetes incertae sedis</taxon>
        <taxon>Botryosphaeriales</taxon>
        <taxon>Botryosphaeriaceae</taxon>
        <taxon>Macrophomina</taxon>
    </lineage>
</organism>
<accession>A0ABQ8GEV8</accession>
<protein>
    <submittedName>
        <fullName evidence="1">Uncharacterized protein</fullName>
    </submittedName>
</protein>
<gene>
    <name evidence="1" type="ORF">B0J12DRAFT_698667</name>
</gene>
<dbReference type="Proteomes" id="UP000774617">
    <property type="component" value="Unassembled WGS sequence"/>
</dbReference>